<name>A0ABP8RWV2_9PSEU</name>
<evidence type="ECO:0000313" key="1">
    <source>
        <dbReference type="EMBL" id="GAA4552887.1"/>
    </source>
</evidence>
<evidence type="ECO:0008006" key="3">
    <source>
        <dbReference type="Google" id="ProtNLM"/>
    </source>
</evidence>
<accession>A0ABP8RWV2</accession>
<comment type="caution">
    <text evidence="1">The sequence shown here is derived from an EMBL/GenBank/DDBJ whole genome shotgun (WGS) entry which is preliminary data.</text>
</comment>
<dbReference type="EMBL" id="BAABGT010000075">
    <property type="protein sequence ID" value="GAA4552887.1"/>
    <property type="molecule type" value="Genomic_DNA"/>
</dbReference>
<sequence>MRVEFARRRGGGSVATITRSDGVRLRLSSYDRKHAVPHDLAHFVTEQQLGMADGLFGSIAEGAVFDSLEVLAGRRAAVRSDAVRRRNAAGLALAEMLVGAVHLGLDGPDRAVVTSLARAWGSVRQGPCPYPEPARLAAIRELRRAGERFAALGPEEVLPLHWSGQPAGGRSGRPVRRS</sequence>
<evidence type="ECO:0000313" key="2">
    <source>
        <dbReference type="Proteomes" id="UP001501598"/>
    </source>
</evidence>
<dbReference type="RefSeq" id="WP_345422649.1">
    <property type="nucleotide sequence ID" value="NZ_BAABGT010000075.1"/>
</dbReference>
<gene>
    <name evidence="1" type="ORF">GCM10023175_47520</name>
</gene>
<organism evidence="1 2">
    <name type="scientific">Pseudonocardia xishanensis</name>
    <dbReference type="NCBI Taxonomy" id="630995"/>
    <lineage>
        <taxon>Bacteria</taxon>
        <taxon>Bacillati</taxon>
        <taxon>Actinomycetota</taxon>
        <taxon>Actinomycetes</taxon>
        <taxon>Pseudonocardiales</taxon>
        <taxon>Pseudonocardiaceae</taxon>
        <taxon>Pseudonocardia</taxon>
    </lineage>
</organism>
<protein>
    <recommendedName>
        <fullName evidence="3">IrrE N-terminal-like domain-containing protein</fullName>
    </recommendedName>
</protein>
<proteinExistence type="predicted"/>
<reference evidence="2" key="1">
    <citation type="journal article" date="2019" name="Int. J. Syst. Evol. Microbiol.">
        <title>The Global Catalogue of Microorganisms (GCM) 10K type strain sequencing project: providing services to taxonomists for standard genome sequencing and annotation.</title>
        <authorList>
            <consortium name="The Broad Institute Genomics Platform"/>
            <consortium name="The Broad Institute Genome Sequencing Center for Infectious Disease"/>
            <person name="Wu L."/>
            <person name="Ma J."/>
        </authorList>
    </citation>
    <scope>NUCLEOTIDE SEQUENCE [LARGE SCALE GENOMIC DNA]</scope>
    <source>
        <strain evidence="2">JCM 17906</strain>
    </source>
</reference>
<dbReference type="Proteomes" id="UP001501598">
    <property type="component" value="Unassembled WGS sequence"/>
</dbReference>
<keyword evidence="2" id="KW-1185">Reference proteome</keyword>